<proteinExistence type="predicted"/>
<evidence type="ECO:0000313" key="2">
    <source>
        <dbReference type="Proteomes" id="UP000324222"/>
    </source>
</evidence>
<dbReference type="EMBL" id="VSRR010010627">
    <property type="protein sequence ID" value="MPC52110.1"/>
    <property type="molecule type" value="Genomic_DNA"/>
</dbReference>
<accession>A0A5B7FWJ3</accession>
<organism evidence="1 2">
    <name type="scientific">Portunus trituberculatus</name>
    <name type="common">Swimming crab</name>
    <name type="synonym">Neptunus trituberculatus</name>
    <dbReference type="NCBI Taxonomy" id="210409"/>
    <lineage>
        <taxon>Eukaryota</taxon>
        <taxon>Metazoa</taxon>
        <taxon>Ecdysozoa</taxon>
        <taxon>Arthropoda</taxon>
        <taxon>Crustacea</taxon>
        <taxon>Multicrustacea</taxon>
        <taxon>Malacostraca</taxon>
        <taxon>Eumalacostraca</taxon>
        <taxon>Eucarida</taxon>
        <taxon>Decapoda</taxon>
        <taxon>Pleocyemata</taxon>
        <taxon>Brachyura</taxon>
        <taxon>Eubrachyura</taxon>
        <taxon>Portunoidea</taxon>
        <taxon>Portunidae</taxon>
        <taxon>Portuninae</taxon>
        <taxon>Portunus</taxon>
    </lineage>
</organism>
<dbReference type="AlphaFoldDB" id="A0A5B7FWJ3"/>
<protein>
    <submittedName>
        <fullName evidence="1">Uncharacterized protein</fullName>
    </submittedName>
</protein>
<reference evidence="1 2" key="1">
    <citation type="submission" date="2019-05" db="EMBL/GenBank/DDBJ databases">
        <title>Another draft genome of Portunus trituberculatus and its Hox gene families provides insights of decapod evolution.</title>
        <authorList>
            <person name="Jeong J.-H."/>
            <person name="Song I."/>
            <person name="Kim S."/>
            <person name="Choi T."/>
            <person name="Kim D."/>
            <person name="Ryu S."/>
            <person name="Kim W."/>
        </authorList>
    </citation>
    <scope>NUCLEOTIDE SEQUENCE [LARGE SCALE GENOMIC DNA]</scope>
    <source>
        <tissue evidence="1">Muscle</tissue>
    </source>
</reference>
<dbReference type="Proteomes" id="UP000324222">
    <property type="component" value="Unassembled WGS sequence"/>
</dbReference>
<keyword evidence="2" id="KW-1185">Reference proteome</keyword>
<comment type="caution">
    <text evidence="1">The sequence shown here is derived from an EMBL/GenBank/DDBJ whole genome shotgun (WGS) entry which is preliminary data.</text>
</comment>
<evidence type="ECO:0000313" key="1">
    <source>
        <dbReference type="EMBL" id="MPC52110.1"/>
    </source>
</evidence>
<sequence length="75" mass="8216">MEAREGQGYFICCNLIQNCDNLLLPVAAHRVFLGTRNAAEPRKIGEALCVGPANALLQMMKTTTSSRALVNHRCL</sequence>
<gene>
    <name evidence="1" type="ORF">E2C01_045971</name>
</gene>
<name>A0A5B7FWJ3_PORTR</name>